<keyword evidence="1" id="KW-0732">Signal</keyword>
<name>A0ABS0F3N0_9BACL</name>
<evidence type="ECO:0000256" key="1">
    <source>
        <dbReference type="SAM" id="SignalP"/>
    </source>
</evidence>
<dbReference type="Proteomes" id="UP000642910">
    <property type="component" value="Unassembled WGS sequence"/>
</dbReference>
<evidence type="ECO:0000313" key="2">
    <source>
        <dbReference type="EMBL" id="MBF8377898.1"/>
    </source>
</evidence>
<sequence length="282" mass="30590">MALRAWFSRAAASAALVGVCAVSTACGSSPASSQWMLVNHWMIDAVTTKQAPLALQCLLIDANPTTQSVVSSAQLQTPGLHTRSFSQQELELTNDSIEFQLHFTSMATRSMRGAEPTLTIATPNWTHTFSFGEMDVTLVPKRVNWLLQLRSFAGESGAFTTSHVFAMVVANPLPHPVTFDGFAVGGGVELGRTAYVMDPKQAPITIPTQAKTLVSPIDIPPGHTLALYCTFRQPSAYRNVYFQPALRLTYQGQSGYELTNPALYTETKFKGDPTAIYPTVNG</sequence>
<protein>
    <recommendedName>
        <fullName evidence="4">Lipoprotein</fullName>
    </recommendedName>
</protein>
<organism evidence="2 3">
    <name type="scientific">Alicyclobacillus mali</name>
    <name type="common">ex Roth et al. 2021</name>
    <dbReference type="NCBI Taxonomy" id="1123961"/>
    <lineage>
        <taxon>Bacteria</taxon>
        <taxon>Bacillati</taxon>
        <taxon>Bacillota</taxon>
        <taxon>Bacilli</taxon>
        <taxon>Bacillales</taxon>
        <taxon>Alicyclobacillaceae</taxon>
        <taxon>Alicyclobacillus</taxon>
    </lineage>
</organism>
<dbReference type="PROSITE" id="PS51257">
    <property type="entry name" value="PROKAR_LIPOPROTEIN"/>
    <property type="match status" value="1"/>
</dbReference>
<keyword evidence="3" id="KW-1185">Reference proteome</keyword>
<dbReference type="RefSeq" id="WP_195867634.1">
    <property type="nucleotide sequence ID" value="NZ_JADPKZ010000039.1"/>
</dbReference>
<evidence type="ECO:0000313" key="3">
    <source>
        <dbReference type="Proteomes" id="UP000642910"/>
    </source>
</evidence>
<comment type="caution">
    <text evidence="2">The sequence shown here is derived from an EMBL/GenBank/DDBJ whole genome shotgun (WGS) entry which is preliminary data.</text>
</comment>
<feature type="signal peptide" evidence="1">
    <location>
        <begin position="1"/>
        <end position="25"/>
    </location>
</feature>
<reference evidence="2 3" key="1">
    <citation type="submission" date="2020-11" db="EMBL/GenBank/DDBJ databases">
        <title>Genomic insight of Alicyclobacillus mali FL 18 reveals a new arsenic-resistant strain, with potential in environmental biotechnology.</title>
        <authorList>
            <person name="Fiorentino G."/>
            <person name="Gallo G."/>
            <person name="Aulitto M."/>
        </authorList>
    </citation>
    <scope>NUCLEOTIDE SEQUENCE [LARGE SCALE GENOMIC DNA]</scope>
    <source>
        <strain evidence="2 3">FL 18</strain>
    </source>
</reference>
<accession>A0ABS0F3N0</accession>
<proteinExistence type="predicted"/>
<evidence type="ECO:0008006" key="4">
    <source>
        <dbReference type="Google" id="ProtNLM"/>
    </source>
</evidence>
<feature type="chain" id="PRO_5047210490" description="Lipoprotein" evidence="1">
    <location>
        <begin position="26"/>
        <end position="282"/>
    </location>
</feature>
<dbReference type="EMBL" id="JADPKZ010000039">
    <property type="protein sequence ID" value="MBF8377898.1"/>
    <property type="molecule type" value="Genomic_DNA"/>
</dbReference>
<gene>
    <name evidence="2" type="ORF">IW967_08475</name>
</gene>